<dbReference type="Proteomes" id="UP000198501">
    <property type="component" value="Unassembled WGS sequence"/>
</dbReference>
<reference evidence="5" key="3">
    <citation type="journal article" date="2019" name="Int. J. Syst. Evol. Microbiol.">
        <title>The Global Catalogue of Microorganisms (GCM) 10K type strain sequencing project: providing services to taxonomists for standard genome sequencing and annotation.</title>
        <authorList>
            <consortium name="The Broad Institute Genomics Platform"/>
            <consortium name="The Broad Institute Genome Sequencing Center for Infectious Disease"/>
            <person name="Wu L."/>
            <person name="Ma J."/>
        </authorList>
    </citation>
    <scope>NUCLEOTIDE SEQUENCE [LARGE SCALE GENOMIC DNA]</scope>
    <source>
        <strain evidence="5">NBRC 103191</strain>
    </source>
</reference>
<evidence type="ECO:0000313" key="4">
    <source>
        <dbReference type="Proteomes" id="UP000198501"/>
    </source>
</evidence>
<feature type="transmembrane region" description="Helical" evidence="1">
    <location>
        <begin position="50"/>
        <end position="70"/>
    </location>
</feature>
<dbReference type="EMBL" id="FNAL01000014">
    <property type="protein sequence ID" value="SDD96133.1"/>
    <property type="molecule type" value="Genomic_DNA"/>
</dbReference>
<evidence type="ECO:0000313" key="3">
    <source>
        <dbReference type="EMBL" id="SDD96133.1"/>
    </source>
</evidence>
<accession>A0A1G6Z1E4</accession>
<protein>
    <submittedName>
        <fullName evidence="3">Uncharacterized protein</fullName>
    </submittedName>
</protein>
<proteinExistence type="predicted"/>
<sequence>MPLWLWCLLFVLESLYCWWIIGYGGARWIEGWKSFFMIDWFALDWTAEQIRLYVLIIWGFSVIWFIVGVIKPELRFYY</sequence>
<organism evidence="3 4">
    <name type="scientific">Psychrobacter pacificensis</name>
    <dbReference type="NCBI Taxonomy" id="112002"/>
    <lineage>
        <taxon>Bacteria</taxon>
        <taxon>Pseudomonadati</taxon>
        <taxon>Pseudomonadota</taxon>
        <taxon>Gammaproteobacteria</taxon>
        <taxon>Moraxellales</taxon>
        <taxon>Moraxellaceae</taxon>
        <taxon>Psychrobacter</taxon>
    </lineage>
</organism>
<evidence type="ECO:0000256" key="1">
    <source>
        <dbReference type="SAM" id="Phobius"/>
    </source>
</evidence>
<keyword evidence="1" id="KW-0812">Transmembrane</keyword>
<reference evidence="3 4" key="2">
    <citation type="submission" date="2016-10" db="EMBL/GenBank/DDBJ databases">
        <authorList>
            <person name="de Groot N.N."/>
        </authorList>
    </citation>
    <scope>NUCLEOTIDE SEQUENCE [LARGE SCALE GENOMIC DNA]</scope>
    <source>
        <strain evidence="3 4">DSM 23406</strain>
    </source>
</reference>
<evidence type="ECO:0000313" key="2">
    <source>
        <dbReference type="EMBL" id="GLR28070.1"/>
    </source>
</evidence>
<dbReference type="Proteomes" id="UP001156645">
    <property type="component" value="Unassembled WGS sequence"/>
</dbReference>
<reference evidence="2" key="4">
    <citation type="submission" date="2023-01" db="EMBL/GenBank/DDBJ databases">
        <title>Draft genome sequence of Psychrobacter pacificensis strain NBRC 103191.</title>
        <authorList>
            <person name="Sun Q."/>
            <person name="Mori K."/>
        </authorList>
    </citation>
    <scope>NUCLEOTIDE SEQUENCE</scope>
    <source>
        <strain evidence="2">NBRC 103191</strain>
    </source>
</reference>
<name>A0A1G6Z1E4_9GAMM</name>
<keyword evidence="1" id="KW-1133">Transmembrane helix</keyword>
<evidence type="ECO:0000313" key="5">
    <source>
        <dbReference type="Proteomes" id="UP001156645"/>
    </source>
</evidence>
<dbReference type="RefSeq" id="WP_075106373.1">
    <property type="nucleotide sequence ID" value="NZ_BSOK01000007.1"/>
</dbReference>
<dbReference type="EMBL" id="BSOK01000007">
    <property type="protein sequence ID" value="GLR28070.1"/>
    <property type="molecule type" value="Genomic_DNA"/>
</dbReference>
<reference evidence="2" key="1">
    <citation type="journal article" date="2014" name="Int. J. Syst. Evol. Microbiol.">
        <title>Complete genome of a new Firmicutes species belonging to the dominant human colonic microbiota ('Ruminococcus bicirculans') reveals two chromosomes and a selective capacity to utilize plant glucans.</title>
        <authorList>
            <consortium name="NISC Comparative Sequencing Program"/>
            <person name="Wegmann U."/>
            <person name="Louis P."/>
            <person name="Goesmann A."/>
            <person name="Henrissat B."/>
            <person name="Duncan S.H."/>
            <person name="Flint H.J."/>
        </authorList>
    </citation>
    <scope>NUCLEOTIDE SEQUENCE</scope>
    <source>
        <strain evidence="2">NBRC 103191</strain>
    </source>
</reference>
<gene>
    <name evidence="2" type="ORF">GCM10007915_03080</name>
    <name evidence="3" type="ORF">SAMN05660405_01894</name>
</gene>
<keyword evidence="1" id="KW-0472">Membrane</keyword>
<keyword evidence="5" id="KW-1185">Reference proteome</keyword>
<dbReference type="AlphaFoldDB" id="A0A1G6Z1E4"/>